<dbReference type="EMBL" id="CP106878">
    <property type="protein sequence ID" value="WAA09922.1"/>
    <property type="molecule type" value="Genomic_DNA"/>
</dbReference>
<proteinExistence type="predicted"/>
<accession>A0A9E8LUW1</accession>
<dbReference type="KEGG" id="faf:OE104_00645"/>
<reference evidence="2" key="1">
    <citation type="submission" date="2022-09" db="EMBL/GenBank/DDBJ databases">
        <title>Complete Genomes of Fervidibacillus albus and Fervidibacillus halotolerans isolated from tidal flat sediments.</title>
        <authorList>
            <person name="Kwon K.K."/>
            <person name="Yang S.-H."/>
            <person name="Park M.J."/>
            <person name="Oh H.-M."/>
        </authorList>
    </citation>
    <scope>NUCLEOTIDE SEQUENCE</scope>
    <source>
        <strain evidence="2">MEBiC13591</strain>
    </source>
</reference>
<protein>
    <submittedName>
        <fullName evidence="2">ABC transporter permease</fullName>
    </submittedName>
</protein>
<dbReference type="PANTHER" id="PTHR43471:SF14">
    <property type="entry name" value="ABC-2 TYPE TRANSPORT SYSTEM PERMEASE PROTEIN"/>
    <property type="match status" value="1"/>
</dbReference>
<feature type="transmembrane region" description="Helical" evidence="1">
    <location>
        <begin position="210"/>
        <end position="235"/>
    </location>
</feature>
<keyword evidence="1" id="KW-1133">Transmembrane helix</keyword>
<keyword evidence="1" id="KW-0812">Transmembrane</keyword>
<dbReference type="Pfam" id="PF12679">
    <property type="entry name" value="ABC2_membrane_2"/>
    <property type="match status" value="1"/>
</dbReference>
<keyword evidence="1" id="KW-0472">Membrane</keyword>
<dbReference type="PANTHER" id="PTHR43471">
    <property type="entry name" value="ABC TRANSPORTER PERMEASE"/>
    <property type="match status" value="1"/>
</dbReference>
<feature type="transmembrane region" description="Helical" evidence="1">
    <location>
        <begin position="166"/>
        <end position="198"/>
    </location>
</feature>
<dbReference type="Proteomes" id="UP001164718">
    <property type="component" value="Chromosome"/>
</dbReference>
<keyword evidence="3" id="KW-1185">Reference proteome</keyword>
<evidence type="ECO:0000256" key="1">
    <source>
        <dbReference type="SAM" id="Phobius"/>
    </source>
</evidence>
<organism evidence="2 3">
    <name type="scientific">Fervidibacillus albus</name>
    <dbReference type="NCBI Taxonomy" id="2980026"/>
    <lineage>
        <taxon>Bacteria</taxon>
        <taxon>Bacillati</taxon>
        <taxon>Bacillota</taxon>
        <taxon>Bacilli</taxon>
        <taxon>Bacillales</taxon>
        <taxon>Bacillaceae</taxon>
        <taxon>Fervidibacillus</taxon>
    </lineage>
</organism>
<sequence length="368" mass="41545">MVSMKFIIVILKDVKRMEESKRMITLKTWFRSKVWAKKNTDRKRETAGTNVFLAIVRKEFTDYLTSWRIIILLAIILLTCFGSLYTAVTTIQDVIGESNDAEEIAKNAYLFLKLFTVSDGTLPSFVTFVGFLGPLLGIALGFDAINSERNRGTLSRLLSQPIPRDYVINGKFVAALLLNVVLFFALGFIFMALGILIIGIPPTFEEFFRILFFLLLIIVYIAFWLNLGILFSVVFRQAATSALSGIAIWLFFNVFYSMIIELISKPLLSSASITTVEQYINRQEFVLNLMRLSPNYLFSESTTTLLSPTVRSLGVLTVEQTTGAVVSPLPFDQSLLLIWPQVTGLIAVTMICFAIAYILFMRQEIRAH</sequence>
<dbReference type="RefSeq" id="WP_275417705.1">
    <property type="nucleotide sequence ID" value="NZ_CP106878.1"/>
</dbReference>
<dbReference type="GO" id="GO:0140359">
    <property type="term" value="F:ABC-type transporter activity"/>
    <property type="evidence" value="ECO:0007669"/>
    <property type="project" value="InterPro"/>
</dbReference>
<feature type="transmembrane region" description="Helical" evidence="1">
    <location>
        <begin position="242"/>
        <end position="260"/>
    </location>
</feature>
<gene>
    <name evidence="2" type="ORF">OE104_00645</name>
</gene>
<dbReference type="GO" id="GO:0005886">
    <property type="term" value="C:plasma membrane"/>
    <property type="evidence" value="ECO:0007669"/>
    <property type="project" value="UniProtKB-SubCell"/>
</dbReference>
<dbReference type="AlphaFoldDB" id="A0A9E8LUW1"/>
<feature type="transmembrane region" description="Helical" evidence="1">
    <location>
        <begin position="338"/>
        <end position="360"/>
    </location>
</feature>
<evidence type="ECO:0000313" key="3">
    <source>
        <dbReference type="Proteomes" id="UP001164718"/>
    </source>
</evidence>
<feature type="transmembrane region" description="Helical" evidence="1">
    <location>
        <begin position="122"/>
        <end position="145"/>
    </location>
</feature>
<evidence type="ECO:0000313" key="2">
    <source>
        <dbReference type="EMBL" id="WAA09922.1"/>
    </source>
</evidence>
<feature type="transmembrane region" description="Helical" evidence="1">
    <location>
        <begin position="67"/>
        <end position="88"/>
    </location>
</feature>
<name>A0A9E8LUW1_9BACI</name>